<keyword evidence="6" id="KW-0547">Nucleotide-binding</keyword>
<comment type="similarity">
    <text evidence="1">Belongs to the ABC transporter superfamily. ABCF family. Translational throttle EttA subfamily.</text>
</comment>
<dbReference type="InterPro" id="IPR022374">
    <property type="entry name" value="EttA"/>
</dbReference>
<evidence type="ECO:0000256" key="11">
    <source>
        <dbReference type="ARBA" id="ARBA00022917"/>
    </source>
</evidence>
<evidence type="ECO:0000256" key="10">
    <source>
        <dbReference type="ARBA" id="ARBA00022884"/>
    </source>
</evidence>
<evidence type="ECO:0000256" key="4">
    <source>
        <dbReference type="ARBA" id="ARBA00022730"/>
    </source>
</evidence>
<evidence type="ECO:0000256" key="7">
    <source>
        <dbReference type="ARBA" id="ARBA00022801"/>
    </source>
</evidence>
<dbReference type="GO" id="GO:0000049">
    <property type="term" value="F:tRNA binding"/>
    <property type="evidence" value="ECO:0007669"/>
    <property type="project" value="UniProtKB-KW"/>
</dbReference>
<name>L8HJL2_ACACF</name>
<dbReference type="FunFam" id="3.40.50.300:FF:000011">
    <property type="entry name" value="Putative ABC transporter ATP-binding component"/>
    <property type="match status" value="1"/>
</dbReference>
<dbReference type="STRING" id="1257118.L8HJL2"/>
<dbReference type="InterPro" id="IPR003593">
    <property type="entry name" value="AAA+_ATPase"/>
</dbReference>
<evidence type="ECO:0000256" key="1">
    <source>
        <dbReference type="ARBA" id="ARBA00005868"/>
    </source>
</evidence>
<dbReference type="NCBIfam" id="NF008775">
    <property type="entry name" value="PRK11819.1"/>
    <property type="match status" value="1"/>
</dbReference>
<dbReference type="InterPro" id="IPR017871">
    <property type="entry name" value="ABC_transporter-like_CS"/>
</dbReference>
<dbReference type="OrthoDB" id="15006at2759"/>
<keyword evidence="7" id="KW-0378">Hydrolase</keyword>
<feature type="domain" description="ABC transporter" evidence="13">
    <location>
        <begin position="38"/>
        <end position="302"/>
    </location>
</feature>
<feature type="compositionally biased region" description="Acidic residues" evidence="12">
    <location>
        <begin position="146"/>
        <end position="164"/>
    </location>
</feature>
<evidence type="ECO:0000256" key="6">
    <source>
        <dbReference type="ARBA" id="ARBA00022741"/>
    </source>
</evidence>
<dbReference type="InterPro" id="IPR003439">
    <property type="entry name" value="ABC_transporter-like_ATP-bd"/>
</dbReference>
<dbReference type="EMBL" id="KB007805">
    <property type="protein sequence ID" value="ELR25395.1"/>
    <property type="molecule type" value="Genomic_DNA"/>
</dbReference>
<keyword evidence="9" id="KW-0810">Translation regulation</keyword>
<sequence>MKARVKDQKVKETGKEANKAERLQKKGKGQKVGGRFVFSCEGLSKTLPDGRPLFTDLSFSLYERSKIGVLGPNGAGKSSLMKVIAGLDDDFDGRAHVHDGVKVGYLPQEPELDPTKDVRGNVLAGVQDKLDILEEYNEVCRKLEGEKEEDDDDDDSEDEDEEELLERKAELEAQVEQLGIKDLSWRIDRAMHALRCPEPTKQVHFLSGGERRRVALCRLLISEPDLLLLDEPTNHLDAESVAWLERFLSEYKGTVMAVTHDRYFLDNVAGWILEIDRGDCFVYEGNYSTWLTEHQKRIDLEQKKDVALSKQIDQELKWIQQTPKARQSKNKARVKAYEQLLEQARVKPFQPGTILIPPGPRLGRVVAEAERLRKQIEDRVLIDDFSFSLKPGAIVGVIGPNGAGKTTLLNILSGEDKDFEGDLKIGESVVPGYVTQHRQDLTEGNTIYEEISEGDDYIEISPNNTIHTRQYVAAFRFWNQQQEKTVDVLSGGERNRVHLAKLLKRGCNLLLMDEPTNDLDVHVLRNLEEAIEAFAGCAVVVTHDRWFLDRVCTDIIAFEGDGRVVYFEGSYGEYMDRREKLNGPTRHKFIKLK</sequence>
<dbReference type="PROSITE" id="PS00211">
    <property type="entry name" value="ABC_TRANSPORTER_1"/>
    <property type="match status" value="1"/>
</dbReference>
<accession>L8HJL2</accession>
<dbReference type="GO" id="GO:0016887">
    <property type="term" value="F:ATP hydrolysis activity"/>
    <property type="evidence" value="ECO:0007669"/>
    <property type="project" value="InterPro"/>
</dbReference>
<keyword evidence="8" id="KW-0067">ATP-binding</keyword>
<dbReference type="CDD" id="cd03221">
    <property type="entry name" value="ABCF_EF-3"/>
    <property type="match status" value="2"/>
</dbReference>
<keyword evidence="5" id="KW-0677">Repeat</keyword>
<dbReference type="Gene3D" id="3.40.50.300">
    <property type="entry name" value="P-loop containing nucleotide triphosphate hydrolases"/>
    <property type="match status" value="2"/>
</dbReference>
<keyword evidence="15" id="KW-1185">Reference proteome</keyword>
<dbReference type="FunFam" id="3.40.50.300:FF:000183">
    <property type="entry name" value="ABC transporter ATP-binding protein yjjK"/>
    <property type="match status" value="1"/>
</dbReference>
<dbReference type="PANTHER" id="PTHR43858">
    <property type="entry name" value="ENERGY-DEPENDENT TRANSLATIONAL THROTTLE PROTEIN ETTA"/>
    <property type="match status" value="1"/>
</dbReference>
<dbReference type="PANTHER" id="PTHR43858:SF1">
    <property type="entry name" value="ABC TRANSPORTER-RELATED PROTEIN"/>
    <property type="match status" value="1"/>
</dbReference>
<evidence type="ECO:0000313" key="14">
    <source>
        <dbReference type="EMBL" id="ELR25395.1"/>
    </source>
</evidence>
<dbReference type="GO" id="GO:0045900">
    <property type="term" value="P:negative regulation of translational elongation"/>
    <property type="evidence" value="ECO:0007669"/>
    <property type="project" value="InterPro"/>
</dbReference>
<dbReference type="GO" id="GO:0005524">
    <property type="term" value="F:ATP binding"/>
    <property type="evidence" value="ECO:0007669"/>
    <property type="project" value="UniProtKB-KW"/>
</dbReference>
<dbReference type="Pfam" id="PF12848">
    <property type="entry name" value="ABC_tran_Xtn"/>
    <property type="match status" value="1"/>
</dbReference>
<dbReference type="InterPro" id="IPR027417">
    <property type="entry name" value="P-loop_NTPase"/>
</dbReference>
<evidence type="ECO:0000313" key="15">
    <source>
        <dbReference type="Proteomes" id="UP000011083"/>
    </source>
</evidence>
<dbReference type="GO" id="GO:0019843">
    <property type="term" value="F:rRNA binding"/>
    <property type="evidence" value="ECO:0007669"/>
    <property type="project" value="UniProtKB-KW"/>
</dbReference>
<keyword evidence="10" id="KW-0694">RNA-binding</keyword>
<dbReference type="Pfam" id="PF00005">
    <property type="entry name" value="ABC_tran"/>
    <property type="match status" value="2"/>
</dbReference>
<feature type="region of interest" description="Disordered" evidence="12">
    <location>
        <begin position="1"/>
        <end position="30"/>
    </location>
</feature>
<proteinExistence type="inferred from homology"/>
<dbReference type="OMA" id="VHIAKMI"/>
<keyword evidence="11" id="KW-0648">Protein biosynthesis</keyword>
<dbReference type="KEGG" id="acan:ACA1_292860"/>
<feature type="compositionally biased region" description="Basic and acidic residues" evidence="12">
    <location>
        <begin position="1"/>
        <end position="24"/>
    </location>
</feature>
<evidence type="ECO:0000256" key="9">
    <source>
        <dbReference type="ARBA" id="ARBA00022845"/>
    </source>
</evidence>
<keyword evidence="4" id="KW-0699">rRNA-binding</keyword>
<evidence type="ECO:0000256" key="5">
    <source>
        <dbReference type="ARBA" id="ARBA00022737"/>
    </source>
</evidence>
<gene>
    <name evidence="14" type="ORF">ACA1_292860</name>
</gene>
<feature type="region of interest" description="Disordered" evidence="12">
    <location>
        <begin position="142"/>
        <end position="164"/>
    </location>
</feature>
<dbReference type="VEuPathDB" id="AmoebaDB:ACA1_292860"/>
<dbReference type="Proteomes" id="UP000011083">
    <property type="component" value="Unassembled WGS sequence"/>
</dbReference>
<dbReference type="GeneID" id="14926448"/>
<dbReference type="AlphaFoldDB" id="L8HJL2"/>
<dbReference type="SUPFAM" id="SSF52540">
    <property type="entry name" value="P-loop containing nucleoside triphosphate hydrolases"/>
    <property type="match status" value="2"/>
</dbReference>
<dbReference type="GO" id="GO:0006412">
    <property type="term" value="P:translation"/>
    <property type="evidence" value="ECO:0007669"/>
    <property type="project" value="UniProtKB-KW"/>
</dbReference>
<dbReference type="PROSITE" id="PS50893">
    <property type="entry name" value="ABC_TRANSPORTER_2"/>
    <property type="match status" value="2"/>
</dbReference>
<reference evidence="14 15" key="1">
    <citation type="journal article" date="2013" name="Genome Biol.">
        <title>Genome of Acanthamoeba castellanii highlights extensive lateral gene transfer and early evolution of tyrosine kinase signaling.</title>
        <authorList>
            <person name="Clarke M."/>
            <person name="Lohan A.J."/>
            <person name="Liu B."/>
            <person name="Lagkouvardos I."/>
            <person name="Roy S."/>
            <person name="Zafar N."/>
            <person name="Bertelli C."/>
            <person name="Schilde C."/>
            <person name="Kianianmomeni A."/>
            <person name="Burglin T.R."/>
            <person name="Frech C."/>
            <person name="Turcotte B."/>
            <person name="Kopec K.O."/>
            <person name="Synnott J.M."/>
            <person name="Choo C."/>
            <person name="Paponov I."/>
            <person name="Finkler A."/>
            <person name="Soon Heng Tan C."/>
            <person name="Hutchins A.P."/>
            <person name="Weinmeier T."/>
            <person name="Rattei T."/>
            <person name="Chu J.S."/>
            <person name="Gimenez G."/>
            <person name="Irimia M."/>
            <person name="Rigden D.J."/>
            <person name="Fitzpatrick D.A."/>
            <person name="Lorenzo-Morales J."/>
            <person name="Bateman A."/>
            <person name="Chiu C.H."/>
            <person name="Tang P."/>
            <person name="Hegemann P."/>
            <person name="Fromm H."/>
            <person name="Raoult D."/>
            <person name="Greub G."/>
            <person name="Miranda-Saavedra D."/>
            <person name="Chen N."/>
            <person name="Nash P."/>
            <person name="Ginger M.L."/>
            <person name="Horn M."/>
            <person name="Schaap P."/>
            <person name="Caler L."/>
            <person name="Loftus B."/>
        </authorList>
    </citation>
    <scope>NUCLEOTIDE SEQUENCE [LARGE SCALE GENOMIC DNA]</scope>
    <source>
        <strain evidence="14 15">Neff</strain>
    </source>
</reference>
<evidence type="ECO:0000256" key="8">
    <source>
        <dbReference type="ARBA" id="ARBA00022840"/>
    </source>
</evidence>
<feature type="domain" description="ABC transporter" evidence="13">
    <location>
        <begin position="367"/>
        <end position="593"/>
    </location>
</feature>
<protein>
    <submittedName>
        <fullName evidence="14">ABC transporter related, putative</fullName>
    </submittedName>
</protein>
<dbReference type="RefSeq" id="XP_004368150.1">
    <property type="nucleotide sequence ID" value="XM_004368093.1"/>
</dbReference>
<dbReference type="SMART" id="SM00382">
    <property type="entry name" value="AAA"/>
    <property type="match status" value="2"/>
</dbReference>
<keyword evidence="2" id="KW-0963">Cytoplasm</keyword>
<dbReference type="InterPro" id="IPR032781">
    <property type="entry name" value="ABC_tran_Xtn"/>
</dbReference>
<evidence type="ECO:0000256" key="3">
    <source>
        <dbReference type="ARBA" id="ARBA00022555"/>
    </source>
</evidence>
<evidence type="ECO:0000259" key="13">
    <source>
        <dbReference type="PROSITE" id="PS50893"/>
    </source>
</evidence>
<evidence type="ECO:0000256" key="12">
    <source>
        <dbReference type="SAM" id="MobiDB-lite"/>
    </source>
</evidence>
<evidence type="ECO:0000256" key="2">
    <source>
        <dbReference type="ARBA" id="ARBA00022490"/>
    </source>
</evidence>
<organism evidence="14 15">
    <name type="scientific">Acanthamoeba castellanii (strain ATCC 30010 / Neff)</name>
    <dbReference type="NCBI Taxonomy" id="1257118"/>
    <lineage>
        <taxon>Eukaryota</taxon>
        <taxon>Amoebozoa</taxon>
        <taxon>Discosea</taxon>
        <taxon>Longamoebia</taxon>
        <taxon>Centramoebida</taxon>
        <taxon>Acanthamoebidae</taxon>
        <taxon>Acanthamoeba</taxon>
    </lineage>
</organism>
<keyword evidence="3" id="KW-0820">tRNA-binding</keyword>